<feature type="domain" description="Oligopeptidase F N-terminal" evidence="8">
    <location>
        <begin position="117"/>
        <end position="185"/>
    </location>
</feature>
<dbReference type="Gene3D" id="1.10.1370.20">
    <property type="entry name" value="Oligoendopeptidase f, C-terminal domain"/>
    <property type="match status" value="1"/>
</dbReference>
<dbReference type="Pfam" id="PF01432">
    <property type="entry name" value="Peptidase_M3"/>
    <property type="match status" value="1"/>
</dbReference>
<dbReference type="PANTHER" id="PTHR11804">
    <property type="entry name" value="PROTEASE M3 THIMET OLIGOPEPTIDASE-RELATED"/>
    <property type="match status" value="1"/>
</dbReference>
<protein>
    <recommendedName>
        <fullName evidence="6">Oligopeptidase F</fullName>
        <ecNumber evidence="6">3.4.24.-</ecNumber>
    </recommendedName>
</protein>
<gene>
    <name evidence="9" type="ORF">TDSAC_1576</name>
</gene>
<reference evidence="9 10" key="1">
    <citation type="submission" date="2017-04" db="EMBL/GenBank/DDBJ databases">
        <title>Genomic insights into metabolism of Thermodesulfobium acidiphilum.</title>
        <authorList>
            <person name="Toshchakov S.V."/>
            <person name="Frolov E.N."/>
            <person name="Kublanov I.V."/>
            <person name="Samarov N.I."/>
            <person name="Novikov A."/>
            <person name="Lebedinsky A.V."/>
            <person name="Bonch-Osmolovskaya E.A."/>
            <person name="Chernyh N.A."/>
        </authorList>
    </citation>
    <scope>NUCLEOTIDE SEQUENCE [LARGE SCALE GENOMIC DNA]</scope>
    <source>
        <strain evidence="9 10">3127-1</strain>
    </source>
</reference>
<comment type="similarity">
    <text evidence="6">Belongs to the peptidase M3B family.</text>
</comment>
<dbReference type="GO" id="GO:0046872">
    <property type="term" value="F:metal ion binding"/>
    <property type="evidence" value="ECO:0007669"/>
    <property type="project" value="UniProtKB-UniRule"/>
</dbReference>
<sequence length="593" mass="69682">MENNKIEIPKRTKIDNNYKWSIEDLYISREAFDSDFKKVKKFIQEIKNYQNGLKNKEKILECLKFRDEISKTLDRLYTYAHMKFDEDSSVEESQIMLSNVQWLSQSFEESIAFIEPELISLGKEFLNEISLDPVFEDYNFEIINLIRQIPHTLSQNEEKLLAKTSLLAFSPSNIYHHLTISDFEFPEAFDSNNKLYPVTQGTYSLYVHSKDRILRGSAYKSLFGTYKKHQNMLASNLDMSFKFLNFYSSVRRYESSIDYSLFSDNVSKDFYKNLINIVKSNLQPLHSYIKLKSKILGLERVRLFDLNVSLFHFEKDISFLDSKEIIINSLMPLGKEYIDLVQKAFIERWIDVYENKNKTSGAYSTSCYDVHPYILLNYHGKLEDVFTLVHELGHAIHSALSNKNQPYSKSSYSIISAEIASITNEMLLLEYLLKNALDETEKKFFLNKFLENTRTTLYRQIQFAEFEMKLSELVDNSQPLTAQSLNSIYDNLNREYYGELFETDEYSGVEWSRIPHFYSPFYVYKYATGFSCANYFAQRILNKDITSYIKFLKSGGSNFPLELLKSTGLELESLESVEFTIKKFKERLKEIYI</sequence>
<keyword evidence="4 6" id="KW-0862">Zinc</keyword>
<name>A0A2R4W2L2_THEAF</name>
<dbReference type="NCBIfam" id="TIGR00181">
    <property type="entry name" value="pepF"/>
    <property type="match status" value="1"/>
</dbReference>
<evidence type="ECO:0000256" key="2">
    <source>
        <dbReference type="ARBA" id="ARBA00022723"/>
    </source>
</evidence>
<evidence type="ECO:0000259" key="8">
    <source>
        <dbReference type="Pfam" id="PF08439"/>
    </source>
</evidence>
<evidence type="ECO:0000313" key="9">
    <source>
        <dbReference type="EMBL" id="AWB10912.1"/>
    </source>
</evidence>
<dbReference type="InterPro" id="IPR013647">
    <property type="entry name" value="OligopepF_N_dom"/>
</dbReference>
<dbReference type="RefSeq" id="WP_108309766.1">
    <property type="nucleotide sequence ID" value="NZ_CP020921.1"/>
</dbReference>
<dbReference type="InterPro" id="IPR045090">
    <property type="entry name" value="Pept_M3A_M3B"/>
</dbReference>
<evidence type="ECO:0000256" key="1">
    <source>
        <dbReference type="ARBA" id="ARBA00022670"/>
    </source>
</evidence>
<dbReference type="InterPro" id="IPR004438">
    <property type="entry name" value="Peptidase_M3B"/>
</dbReference>
<dbReference type="Gene3D" id="1.20.140.70">
    <property type="entry name" value="Oligopeptidase f, N-terminal domain"/>
    <property type="match status" value="1"/>
</dbReference>
<keyword evidence="5 6" id="KW-0482">Metalloprotease</keyword>
<keyword evidence="10" id="KW-1185">Reference proteome</keyword>
<dbReference type="GO" id="GO:0004222">
    <property type="term" value="F:metalloendopeptidase activity"/>
    <property type="evidence" value="ECO:0007669"/>
    <property type="project" value="UniProtKB-UniRule"/>
</dbReference>
<dbReference type="Gene3D" id="1.10.287.830">
    <property type="entry name" value="putative peptidase helix hairpin domain like"/>
    <property type="match status" value="1"/>
</dbReference>
<keyword evidence="2 6" id="KW-0479">Metal-binding</keyword>
<evidence type="ECO:0000313" key="10">
    <source>
        <dbReference type="Proteomes" id="UP000244792"/>
    </source>
</evidence>
<dbReference type="OrthoDB" id="9766487at2"/>
<evidence type="ECO:0000256" key="6">
    <source>
        <dbReference type="RuleBase" id="RU368091"/>
    </source>
</evidence>
<evidence type="ECO:0000256" key="3">
    <source>
        <dbReference type="ARBA" id="ARBA00022801"/>
    </source>
</evidence>
<dbReference type="AlphaFoldDB" id="A0A2R4W2L2"/>
<dbReference type="InterPro" id="IPR001567">
    <property type="entry name" value="Pept_M3A_M3B_dom"/>
</dbReference>
<dbReference type="GO" id="GO:0006508">
    <property type="term" value="P:proteolysis"/>
    <property type="evidence" value="ECO:0007669"/>
    <property type="project" value="UniProtKB-KW"/>
</dbReference>
<evidence type="ECO:0000259" key="7">
    <source>
        <dbReference type="Pfam" id="PF01432"/>
    </source>
</evidence>
<dbReference type="SUPFAM" id="SSF55486">
    <property type="entry name" value="Metalloproteases ('zincins'), catalytic domain"/>
    <property type="match status" value="1"/>
</dbReference>
<organism evidence="9 10">
    <name type="scientific">Thermodesulfobium acidiphilum</name>
    <dbReference type="NCBI Taxonomy" id="1794699"/>
    <lineage>
        <taxon>Bacteria</taxon>
        <taxon>Pseudomonadati</taxon>
        <taxon>Thermodesulfobiota</taxon>
        <taxon>Thermodesulfobiia</taxon>
        <taxon>Thermodesulfobiales</taxon>
        <taxon>Thermodesulfobiaceae</taxon>
        <taxon>Thermodesulfobium</taxon>
    </lineage>
</organism>
<keyword evidence="3 6" id="KW-0378">Hydrolase</keyword>
<evidence type="ECO:0000256" key="5">
    <source>
        <dbReference type="ARBA" id="ARBA00023049"/>
    </source>
</evidence>
<comment type="function">
    <text evidence="6">Has oligopeptidase activity and degrades a variety of small bioactive peptides.</text>
</comment>
<dbReference type="GO" id="GO:0006518">
    <property type="term" value="P:peptide metabolic process"/>
    <property type="evidence" value="ECO:0007669"/>
    <property type="project" value="TreeGrafter"/>
</dbReference>
<dbReference type="PANTHER" id="PTHR11804:SF84">
    <property type="entry name" value="SACCHAROLYSIN"/>
    <property type="match status" value="1"/>
</dbReference>
<feature type="domain" description="Peptidase M3A/M3B catalytic" evidence="7">
    <location>
        <begin position="206"/>
        <end position="577"/>
    </location>
</feature>
<dbReference type="KEGG" id="taci:TDSAC_1576"/>
<dbReference type="CDD" id="cd09608">
    <property type="entry name" value="M3B_PepF"/>
    <property type="match status" value="1"/>
</dbReference>
<evidence type="ECO:0000256" key="4">
    <source>
        <dbReference type="ARBA" id="ARBA00022833"/>
    </source>
</evidence>
<dbReference type="Proteomes" id="UP000244792">
    <property type="component" value="Chromosome"/>
</dbReference>
<comment type="cofactor">
    <cofactor evidence="6">
        <name>Zn(2+)</name>
        <dbReference type="ChEBI" id="CHEBI:29105"/>
    </cofactor>
    <text evidence="6">Binds 1 zinc ion.</text>
</comment>
<keyword evidence="1 6" id="KW-0645">Protease</keyword>
<dbReference type="EC" id="3.4.24.-" evidence="6"/>
<proteinExistence type="inferred from homology"/>
<accession>A0A2R4W2L2</accession>
<dbReference type="InterPro" id="IPR042088">
    <property type="entry name" value="OligoPept_F_C"/>
</dbReference>
<dbReference type="Pfam" id="PF08439">
    <property type="entry name" value="Peptidase_M3_N"/>
    <property type="match status" value="1"/>
</dbReference>
<dbReference type="EMBL" id="CP020921">
    <property type="protein sequence ID" value="AWB10912.1"/>
    <property type="molecule type" value="Genomic_DNA"/>
</dbReference>